<feature type="transmembrane region" description="Helical" evidence="2">
    <location>
        <begin position="212"/>
        <end position="232"/>
    </location>
</feature>
<name>A0A0L8HE16_OCTBM</name>
<dbReference type="InterPro" id="IPR051267">
    <property type="entry name" value="STEAP_metalloreductase"/>
</dbReference>
<dbReference type="AlphaFoldDB" id="A0A0L8HE16"/>
<dbReference type="OMA" id="NTENAWL"/>
<feature type="region of interest" description="Disordered" evidence="1">
    <location>
        <begin position="245"/>
        <end position="268"/>
    </location>
</feature>
<evidence type="ECO:0000256" key="2">
    <source>
        <dbReference type="SAM" id="Phobius"/>
    </source>
</evidence>
<dbReference type="EMBL" id="KQ418525">
    <property type="protein sequence ID" value="KOF86990.1"/>
    <property type="molecule type" value="Genomic_DNA"/>
</dbReference>
<dbReference type="SUPFAM" id="SSF51735">
    <property type="entry name" value="NAD(P)-binding Rossmann-fold domains"/>
    <property type="match status" value="1"/>
</dbReference>
<evidence type="ECO:0000313" key="3">
    <source>
        <dbReference type="EMBL" id="KOF86990.1"/>
    </source>
</evidence>
<keyword evidence="2" id="KW-1133">Transmembrane helix</keyword>
<feature type="transmembrane region" description="Helical" evidence="2">
    <location>
        <begin position="424"/>
        <end position="443"/>
    </location>
</feature>
<dbReference type="OrthoDB" id="10376440at2759"/>
<feature type="compositionally biased region" description="Low complexity" evidence="1">
    <location>
        <begin position="296"/>
        <end position="334"/>
    </location>
</feature>
<feature type="transmembrane region" description="Helical" evidence="2">
    <location>
        <begin position="119"/>
        <end position="139"/>
    </location>
</feature>
<keyword evidence="2" id="KW-0472">Membrane</keyword>
<accession>A0A0L8HE16</accession>
<feature type="compositionally biased region" description="Low complexity" evidence="1">
    <location>
        <begin position="246"/>
        <end position="263"/>
    </location>
</feature>
<dbReference type="PANTHER" id="PTHR14239:SF0">
    <property type="entry name" value="F420-DEPENDENT NADP REDUCTASE"/>
    <property type="match status" value="1"/>
</dbReference>
<dbReference type="KEGG" id="obi:106871541"/>
<dbReference type="PANTHER" id="PTHR14239">
    <property type="entry name" value="DUDULIN-RELATED"/>
    <property type="match status" value="1"/>
</dbReference>
<feature type="transmembrane region" description="Helical" evidence="2">
    <location>
        <begin position="347"/>
        <end position="371"/>
    </location>
</feature>
<organism evidence="3">
    <name type="scientific">Octopus bimaculoides</name>
    <name type="common">California two-spotted octopus</name>
    <dbReference type="NCBI Taxonomy" id="37653"/>
    <lineage>
        <taxon>Eukaryota</taxon>
        <taxon>Metazoa</taxon>
        <taxon>Spiralia</taxon>
        <taxon>Lophotrochozoa</taxon>
        <taxon>Mollusca</taxon>
        <taxon>Cephalopoda</taxon>
        <taxon>Coleoidea</taxon>
        <taxon>Octopodiformes</taxon>
        <taxon>Octopoda</taxon>
        <taxon>Incirrata</taxon>
        <taxon>Octopodidae</taxon>
        <taxon>Octopus</taxon>
    </lineage>
</organism>
<gene>
    <name evidence="3" type="ORF">OCBIM_22017671mg</name>
</gene>
<protein>
    <recommendedName>
        <fullName evidence="4">Ferric oxidoreductase domain-containing protein</fullName>
    </recommendedName>
</protein>
<keyword evidence="2" id="KW-0812">Transmembrane</keyword>
<feature type="transmembrane region" description="Helical" evidence="2">
    <location>
        <begin position="391"/>
        <end position="412"/>
    </location>
</feature>
<proteinExistence type="predicted"/>
<dbReference type="InterPro" id="IPR036291">
    <property type="entry name" value="NAD(P)-bd_dom_sf"/>
</dbReference>
<feature type="transmembrane region" description="Helical" evidence="2">
    <location>
        <begin position="160"/>
        <end position="180"/>
    </location>
</feature>
<evidence type="ECO:0000256" key="1">
    <source>
        <dbReference type="SAM" id="MobiDB-lite"/>
    </source>
</evidence>
<dbReference type="Gene3D" id="3.40.50.720">
    <property type="entry name" value="NAD(P)-binding Rossmann-like Domain"/>
    <property type="match status" value="1"/>
</dbReference>
<evidence type="ECO:0008006" key="4">
    <source>
        <dbReference type="Google" id="ProtNLM"/>
    </source>
</evidence>
<reference evidence="3" key="1">
    <citation type="submission" date="2015-07" db="EMBL/GenBank/DDBJ databases">
        <title>MeaNS - Measles Nucleotide Surveillance Program.</title>
        <authorList>
            <person name="Tran T."/>
            <person name="Druce J."/>
        </authorList>
    </citation>
    <scope>NUCLEOTIDE SEQUENCE</scope>
    <source>
        <strain evidence="3">UCB-OBI-ISO-001</strain>
        <tissue evidence="3">Gonad</tissue>
    </source>
</reference>
<feature type="region of interest" description="Disordered" evidence="1">
    <location>
        <begin position="296"/>
        <end position="345"/>
    </location>
</feature>
<sequence>MVSLLTPYKDLLGGKVLVDVSNRSRKPSGGQPSNAEVLAEQFPNAHIVKGLNTLAPDVLEGLSSDATSRTTVYLAGNDINAVNKVGRVIRHMGFSPICRGDLTTAHDIEALPHMFMKGWAVPACITCCVVLLWFSLLVFNEVRKQRASPRQVYHWQKIPLNLLNVLLALSAISLLALTYFPGCLAALVQLCYGTKYKRFPPWMDEWLKSRKVLGLTAILFAFWHVVISLILVSPSTMPFLYSTQASSSSSSSGSSSRGSDSSSYHSNINDNNVHSSSQYYPHYTYSNYYATVNINNSNNSDSSNNNKKNNTNNNNINHYKNDNSNNNTYYNENGNNRHHHQQKPQSLTLTSSVGLSVGILSFITLSVVGIVTLPSVGSRLNWREWRFFQSHLGYATLFLAAAHVTLLFVPYWQALGMNFYAEKSFLCCLTPFFVLFLKLLLILPPIHRRIDAIRGGWVRKKNPPKVTLEEMELL</sequence>